<protein>
    <submittedName>
        <fullName evidence="2">Uncharacterized protein</fullName>
    </submittedName>
</protein>
<organism evidence="2 3">
    <name type="scientific">Gluconobacter wancherniae NBRC 103581</name>
    <dbReference type="NCBI Taxonomy" id="656744"/>
    <lineage>
        <taxon>Bacteria</taxon>
        <taxon>Pseudomonadati</taxon>
        <taxon>Pseudomonadota</taxon>
        <taxon>Alphaproteobacteria</taxon>
        <taxon>Acetobacterales</taxon>
        <taxon>Acetobacteraceae</taxon>
        <taxon>Gluconobacter</taxon>
    </lineage>
</organism>
<keyword evidence="3" id="KW-1185">Reference proteome</keyword>
<comment type="caution">
    <text evidence="2">The sequence shown here is derived from an EMBL/GenBank/DDBJ whole genome shotgun (WGS) entry which is preliminary data.</text>
</comment>
<feature type="transmembrane region" description="Helical" evidence="1">
    <location>
        <begin position="53"/>
        <end position="73"/>
    </location>
</feature>
<evidence type="ECO:0000313" key="2">
    <source>
        <dbReference type="EMBL" id="GEK94047.1"/>
    </source>
</evidence>
<keyword evidence="1" id="KW-1133">Transmembrane helix</keyword>
<dbReference type="EMBL" id="BJUZ01000002">
    <property type="protein sequence ID" value="GEK94047.1"/>
    <property type="molecule type" value="Genomic_DNA"/>
</dbReference>
<proteinExistence type="predicted"/>
<name>A0A511B8A1_9PROT</name>
<accession>A0A511B8A1</accession>
<keyword evidence="1" id="KW-0812">Transmembrane</keyword>
<dbReference type="OrthoDB" id="9815356at2"/>
<gene>
    <name evidence="2" type="ORF">GWA01_18170</name>
</gene>
<keyword evidence="1" id="KW-0472">Membrane</keyword>
<sequence length="83" mass="8644">MNAGHTHSSSNPAAGMEAGSRPVHLLSGFLTLGVIQRELPGPLTSLIPTSIQLGYAAGLFLLVPVGDLLATLLQARSWIGRRA</sequence>
<dbReference type="RefSeq" id="WP_146796662.1">
    <property type="nucleotide sequence ID" value="NZ_BARC01000007.1"/>
</dbReference>
<evidence type="ECO:0000256" key="1">
    <source>
        <dbReference type="SAM" id="Phobius"/>
    </source>
</evidence>
<reference evidence="2 3" key="1">
    <citation type="submission" date="2019-07" db="EMBL/GenBank/DDBJ databases">
        <title>Whole genome shotgun sequence of Gluconobacter wancherniae NBRC 103581.</title>
        <authorList>
            <person name="Hosoyama A."/>
            <person name="Uohara A."/>
            <person name="Ohji S."/>
            <person name="Ichikawa N."/>
        </authorList>
    </citation>
    <scope>NUCLEOTIDE SEQUENCE [LARGE SCALE GENOMIC DNA]</scope>
    <source>
        <strain evidence="2 3">NBRC 103581</strain>
    </source>
</reference>
<dbReference type="AlphaFoldDB" id="A0A511B8A1"/>
<evidence type="ECO:0000313" key="3">
    <source>
        <dbReference type="Proteomes" id="UP000321230"/>
    </source>
</evidence>
<dbReference type="Proteomes" id="UP000321230">
    <property type="component" value="Unassembled WGS sequence"/>
</dbReference>